<evidence type="ECO:0000259" key="1">
    <source>
        <dbReference type="PROSITE" id="PS51296"/>
    </source>
</evidence>
<proteinExistence type="predicted"/>
<sequence>MMTFNIGESYEVACAEIQMDDGRIYDIPIFDHLHADNAFDFPHEHYHIDGRFYMEPRMLHHFSLRHGRTSAVIPVKGQTSYKLIGICKKQLRCTGHATGLIVPDPPNEKQKPKVDMYRRWYDSFVGKRCTGRKCPHLGTAMLESNGILVCPLHNLVADVESLCIVPYSKS</sequence>
<dbReference type="Proteomes" id="UP000260823">
    <property type="component" value="Unassembled WGS sequence"/>
</dbReference>
<gene>
    <name evidence="2" type="ORF">DYU05_06605</name>
</gene>
<dbReference type="GO" id="GO:0051537">
    <property type="term" value="F:2 iron, 2 sulfur cluster binding"/>
    <property type="evidence" value="ECO:0007669"/>
    <property type="project" value="InterPro"/>
</dbReference>
<dbReference type="InterPro" id="IPR017941">
    <property type="entry name" value="Rieske_2Fe-2S"/>
</dbReference>
<evidence type="ECO:0000313" key="2">
    <source>
        <dbReference type="EMBL" id="RFZ85265.1"/>
    </source>
</evidence>
<name>A0A3E2NW76_9SPHI</name>
<protein>
    <recommendedName>
        <fullName evidence="1">Rieske domain-containing protein</fullName>
    </recommendedName>
</protein>
<comment type="caution">
    <text evidence="2">The sequence shown here is derived from an EMBL/GenBank/DDBJ whole genome shotgun (WGS) entry which is preliminary data.</text>
</comment>
<reference evidence="2 3" key="1">
    <citation type="submission" date="2018-08" db="EMBL/GenBank/DDBJ databases">
        <title>Mucilaginibacter terrae sp. nov., isolated from manganese diggings.</title>
        <authorList>
            <person name="Huang Y."/>
            <person name="Zhou Z."/>
        </authorList>
    </citation>
    <scope>NUCLEOTIDE SEQUENCE [LARGE SCALE GENOMIC DNA]</scope>
    <source>
        <strain evidence="2 3">ZH6</strain>
    </source>
</reference>
<dbReference type="PROSITE" id="PS51296">
    <property type="entry name" value="RIESKE"/>
    <property type="match status" value="1"/>
</dbReference>
<dbReference type="EMBL" id="QWDE01000001">
    <property type="protein sequence ID" value="RFZ85265.1"/>
    <property type="molecule type" value="Genomic_DNA"/>
</dbReference>
<feature type="domain" description="Rieske" evidence="1">
    <location>
        <begin position="128"/>
        <end position="170"/>
    </location>
</feature>
<organism evidence="2 3">
    <name type="scientific">Mucilaginibacter terrenus</name>
    <dbReference type="NCBI Taxonomy" id="2482727"/>
    <lineage>
        <taxon>Bacteria</taxon>
        <taxon>Pseudomonadati</taxon>
        <taxon>Bacteroidota</taxon>
        <taxon>Sphingobacteriia</taxon>
        <taxon>Sphingobacteriales</taxon>
        <taxon>Sphingobacteriaceae</taxon>
        <taxon>Mucilaginibacter</taxon>
    </lineage>
</organism>
<keyword evidence="3" id="KW-1185">Reference proteome</keyword>
<evidence type="ECO:0000313" key="3">
    <source>
        <dbReference type="Proteomes" id="UP000260823"/>
    </source>
</evidence>
<dbReference type="AlphaFoldDB" id="A0A3E2NW76"/>
<accession>A0A3E2NW76</accession>